<dbReference type="SUPFAM" id="SSF140453">
    <property type="entry name" value="EsxAB dimer-like"/>
    <property type="match status" value="1"/>
</dbReference>
<sequence>MAVWGLDVQQVRALSSQLSNKAQDIDNILSQLTNALSQTQWEGPDATQFRSDWSGQHTSALRQVAQALRDASQKASQNAAAQEQTSNS</sequence>
<evidence type="ECO:0000313" key="2">
    <source>
        <dbReference type="EMBL" id="MDQ1124717.1"/>
    </source>
</evidence>
<dbReference type="Proteomes" id="UP001226691">
    <property type="component" value="Unassembled WGS sequence"/>
</dbReference>
<reference evidence="2 3" key="1">
    <citation type="submission" date="2023-07" db="EMBL/GenBank/DDBJ databases">
        <title>Functional and genomic diversity of the sorghum phyllosphere microbiome.</title>
        <authorList>
            <person name="Shade A."/>
        </authorList>
    </citation>
    <scope>NUCLEOTIDE SEQUENCE [LARGE SCALE GENOMIC DNA]</scope>
    <source>
        <strain evidence="2 3">SORGH_AS_1207</strain>
    </source>
</reference>
<dbReference type="Gene3D" id="1.10.287.1060">
    <property type="entry name" value="ESAT-6-like"/>
    <property type="match status" value="1"/>
</dbReference>
<evidence type="ECO:0000256" key="1">
    <source>
        <dbReference type="SAM" id="MobiDB-lite"/>
    </source>
</evidence>
<dbReference type="InterPro" id="IPR036689">
    <property type="entry name" value="ESAT-6-like_sf"/>
</dbReference>
<organism evidence="2 3">
    <name type="scientific">Microbacterium trichothecenolyticum</name>
    <name type="common">Aureobacterium trichothecenolyticum</name>
    <dbReference type="NCBI Taxonomy" id="69370"/>
    <lineage>
        <taxon>Bacteria</taxon>
        <taxon>Bacillati</taxon>
        <taxon>Actinomycetota</taxon>
        <taxon>Actinomycetes</taxon>
        <taxon>Micrococcales</taxon>
        <taxon>Microbacteriaceae</taxon>
        <taxon>Microbacterium</taxon>
    </lineage>
</organism>
<proteinExistence type="predicted"/>
<accession>A0ABU0TYI2</accession>
<name>A0ABU0TYI2_MICTR</name>
<dbReference type="RefSeq" id="WP_307486395.1">
    <property type="nucleotide sequence ID" value="NZ_JAUTBF010000001.1"/>
</dbReference>
<keyword evidence="3" id="KW-1185">Reference proteome</keyword>
<gene>
    <name evidence="2" type="ORF">QE412_003290</name>
</gene>
<feature type="region of interest" description="Disordered" evidence="1">
    <location>
        <begin position="66"/>
        <end position="88"/>
    </location>
</feature>
<dbReference type="EMBL" id="JAUTBF010000001">
    <property type="protein sequence ID" value="MDQ1124717.1"/>
    <property type="molecule type" value="Genomic_DNA"/>
</dbReference>
<comment type="caution">
    <text evidence="2">The sequence shown here is derived from an EMBL/GenBank/DDBJ whole genome shotgun (WGS) entry which is preliminary data.</text>
</comment>
<evidence type="ECO:0000313" key="3">
    <source>
        <dbReference type="Proteomes" id="UP001226691"/>
    </source>
</evidence>
<protein>
    <submittedName>
        <fullName evidence="2">Uncharacterized protein YukE</fullName>
    </submittedName>
</protein>
<feature type="compositionally biased region" description="Low complexity" evidence="1">
    <location>
        <begin position="73"/>
        <end position="88"/>
    </location>
</feature>